<dbReference type="EMBL" id="CVMT01000011">
    <property type="protein sequence ID" value="CRG92083.1"/>
    <property type="molecule type" value="Genomic_DNA"/>
</dbReference>
<evidence type="ECO:0000313" key="1">
    <source>
        <dbReference type="EMBL" id="CRG92083.1"/>
    </source>
</evidence>
<dbReference type="Proteomes" id="UP000054383">
    <property type="component" value="Unassembled WGS sequence"/>
</dbReference>
<dbReference type="OrthoDB" id="4224437at2759"/>
<protein>
    <recommendedName>
        <fullName evidence="3">BTB domain-containing protein</fullName>
    </recommendedName>
</protein>
<sequence>MASPEPNGVAIASSSSTKAVNMRDLESRGMTSVYLDGKFFWQLPKALLEDRVPSATLKNHSDDGDELTTDIPSVWEITDCSRDAFRVFNDWLYSPNSRLKTQSPEIPIKTYFEAVKFASRYGIPLFLQSVVGIILEALKDPQNDISGLNLGETMGSESSGRAIISGNLAVMLQHGMLDPATFKMIIKTPEMARDVLVWVELFRQCNIADFDQATKLKWATENLSEWVKIQE</sequence>
<organism evidence="1 2">
    <name type="scientific">Talaromyces islandicus</name>
    <name type="common">Penicillium islandicum</name>
    <dbReference type="NCBI Taxonomy" id="28573"/>
    <lineage>
        <taxon>Eukaryota</taxon>
        <taxon>Fungi</taxon>
        <taxon>Dikarya</taxon>
        <taxon>Ascomycota</taxon>
        <taxon>Pezizomycotina</taxon>
        <taxon>Eurotiomycetes</taxon>
        <taxon>Eurotiomycetidae</taxon>
        <taxon>Eurotiales</taxon>
        <taxon>Trichocomaceae</taxon>
        <taxon>Talaromyces</taxon>
        <taxon>Talaromyces sect. Islandici</taxon>
    </lineage>
</organism>
<evidence type="ECO:0000313" key="2">
    <source>
        <dbReference type="Proteomes" id="UP000054383"/>
    </source>
</evidence>
<dbReference type="AlphaFoldDB" id="A0A0U1M8W0"/>
<keyword evidence="2" id="KW-1185">Reference proteome</keyword>
<name>A0A0U1M8W0_TALIS</name>
<accession>A0A0U1M8W0</accession>
<dbReference type="OMA" id="DPENMAF"/>
<evidence type="ECO:0008006" key="3">
    <source>
        <dbReference type="Google" id="ProtNLM"/>
    </source>
</evidence>
<proteinExistence type="predicted"/>
<reference evidence="1 2" key="1">
    <citation type="submission" date="2015-04" db="EMBL/GenBank/DDBJ databases">
        <authorList>
            <person name="Syromyatnikov M.Y."/>
            <person name="Popov V.N."/>
        </authorList>
    </citation>
    <scope>NUCLEOTIDE SEQUENCE [LARGE SCALE GENOMIC DNA]</scope>
    <source>
        <strain evidence="1">WF-38-12</strain>
    </source>
</reference>
<dbReference type="STRING" id="28573.A0A0U1M8W0"/>
<gene>
    <name evidence="1" type="ORF">PISL3812_09138</name>
</gene>